<dbReference type="PANTHER" id="PTHR30341">
    <property type="entry name" value="SODIUM ION/PROTON ANTIPORTER NHAA-RELATED"/>
    <property type="match status" value="1"/>
</dbReference>
<feature type="transmembrane region" description="Helical" evidence="7">
    <location>
        <begin position="60"/>
        <end position="82"/>
    </location>
</feature>
<dbReference type="EMBL" id="AFQO01000012">
    <property type="protein sequence ID" value="EGT74850.1"/>
    <property type="molecule type" value="Genomic_DNA"/>
</dbReference>
<dbReference type="GO" id="GO:0015385">
    <property type="term" value="F:sodium:proton antiporter activity"/>
    <property type="evidence" value="ECO:0007669"/>
    <property type="project" value="TreeGrafter"/>
</dbReference>
<dbReference type="eggNOG" id="COG3004">
    <property type="taxonomic scope" value="Bacteria"/>
</dbReference>
<evidence type="ECO:0000313" key="9">
    <source>
        <dbReference type="Proteomes" id="UP000003258"/>
    </source>
</evidence>
<comment type="caution">
    <text evidence="8">The sequence shown here is derived from an EMBL/GenBank/DDBJ whole genome shotgun (WGS) entry which is preliminary data.</text>
</comment>
<dbReference type="GO" id="GO:0006885">
    <property type="term" value="P:regulation of pH"/>
    <property type="evidence" value="ECO:0007669"/>
    <property type="project" value="InterPro"/>
</dbReference>
<dbReference type="Pfam" id="PF06965">
    <property type="entry name" value="Na_H_antiport_1"/>
    <property type="match status" value="1"/>
</dbReference>
<evidence type="ECO:0000256" key="2">
    <source>
        <dbReference type="ARBA" id="ARBA00022475"/>
    </source>
</evidence>
<evidence type="ECO:0000313" key="8">
    <source>
        <dbReference type="EMBL" id="EGT74850.1"/>
    </source>
</evidence>
<dbReference type="InterPro" id="IPR004670">
    <property type="entry name" value="NhaA"/>
</dbReference>
<keyword evidence="6" id="KW-0406">Ion transport</keyword>
<reference evidence="8 9" key="1">
    <citation type="journal article" date="2011" name="J. Bacteriol.">
        <title>Genome Sequences for Five Strains of the Emerging Pathogen Haemophilus haemolyticus.</title>
        <authorList>
            <person name="Jordan I.K."/>
            <person name="Conley A.B."/>
            <person name="Antonov I.V."/>
            <person name="Arthur R.A."/>
            <person name="Cook E.D."/>
            <person name="Cooper G.P."/>
            <person name="Jones B.L."/>
            <person name="Knipe K.M."/>
            <person name="Lee K.J."/>
            <person name="Liu X."/>
            <person name="Mitchell G.J."/>
            <person name="Pande P.R."/>
            <person name="Petit R.A."/>
            <person name="Qin S."/>
            <person name="Rajan V.N."/>
            <person name="Sarda S."/>
            <person name="Sebastian A."/>
            <person name="Tang S."/>
            <person name="Thapliyal R."/>
            <person name="Varghese N.J."/>
            <person name="Ye T."/>
            <person name="Katz L.S."/>
            <person name="Wang X."/>
            <person name="Rowe L."/>
            <person name="Frace M."/>
            <person name="Mayer L.W."/>
        </authorList>
    </citation>
    <scope>NUCLEOTIDE SEQUENCE [LARGE SCALE GENOMIC DNA]</scope>
    <source>
        <strain evidence="8 9">M19501</strain>
    </source>
</reference>
<accession>F9GQ55</accession>
<keyword evidence="6" id="KW-0739">Sodium transport</keyword>
<comment type="subcellular location">
    <subcellularLocation>
        <location evidence="1">Cell inner membrane</location>
        <topology evidence="1">Multi-pass membrane protein</topology>
    </subcellularLocation>
</comment>
<protein>
    <submittedName>
        <fullName evidence="8">Putative na+/H+ antiporter NhaA</fullName>
    </submittedName>
</protein>
<evidence type="ECO:0000256" key="1">
    <source>
        <dbReference type="ARBA" id="ARBA00004429"/>
    </source>
</evidence>
<keyword evidence="2" id="KW-1003">Cell membrane</keyword>
<dbReference type="PANTHER" id="PTHR30341:SF0">
    <property type="entry name" value="NA(+)_H(+) ANTIPORTER NHAA"/>
    <property type="match status" value="1"/>
</dbReference>
<dbReference type="AlphaFoldDB" id="F9GQ55"/>
<proteinExistence type="predicted"/>
<dbReference type="Gene3D" id="1.20.1530.10">
    <property type="entry name" value="Na+/H+ antiporter like domain"/>
    <property type="match status" value="1"/>
</dbReference>
<gene>
    <name evidence="8" type="ORF">GG9_1200</name>
</gene>
<dbReference type="GO" id="GO:0005886">
    <property type="term" value="C:plasma membrane"/>
    <property type="evidence" value="ECO:0007669"/>
    <property type="project" value="UniProtKB-SubCell"/>
</dbReference>
<keyword evidence="4 7" id="KW-1133">Transmembrane helix</keyword>
<name>F9GQ55_HAEHA</name>
<evidence type="ECO:0000256" key="7">
    <source>
        <dbReference type="SAM" id="Phobius"/>
    </source>
</evidence>
<keyword evidence="3 7" id="KW-0812">Transmembrane</keyword>
<evidence type="ECO:0000256" key="4">
    <source>
        <dbReference type="ARBA" id="ARBA00022989"/>
    </source>
</evidence>
<sequence length="86" mass="9419">MSLSSQYHDFLNLPVSLQIGSFSINKTLIHWINDGFMAVFFVLVGMEVKKELFEGTLSSYQQAIFPAIAAVGGMIVPALVYCKTGS</sequence>
<organism evidence="8 9">
    <name type="scientific">Haemophilus haemolyticus M19501</name>
    <dbReference type="NCBI Taxonomy" id="1028803"/>
    <lineage>
        <taxon>Bacteria</taxon>
        <taxon>Pseudomonadati</taxon>
        <taxon>Pseudomonadota</taxon>
        <taxon>Gammaproteobacteria</taxon>
        <taxon>Pasteurellales</taxon>
        <taxon>Pasteurellaceae</taxon>
        <taxon>Haemophilus</taxon>
    </lineage>
</organism>
<keyword evidence="6" id="KW-0915">Sodium</keyword>
<evidence type="ECO:0000256" key="3">
    <source>
        <dbReference type="ARBA" id="ARBA00022692"/>
    </source>
</evidence>
<dbReference type="Proteomes" id="UP000003258">
    <property type="component" value="Unassembled WGS sequence"/>
</dbReference>
<evidence type="ECO:0000256" key="6">
    <source>
        <dbReference type="ARBA" id="ARBA00023201"/>
    </source>
</evidence>
<dbReference type="InterPro" id="IPR023171">
    <property type="entry name" value="Na/H_antiporter_dom_sf"/>
</dbReference>
<keyword evidence="5 7" id="KW-0472">Membrane</keyword>
<keyword evidence="6" id="KW-0813">Transport</keyword>
<feature type="transmembrane region" description="Helical" evidence="7">
    <location>
        <begin position="28"/>
        <end position="48"/>
    </location>
</feature>
<dbReference type="PATRIC" id="fig|1028803.3.peg.1256"/>
<evidence type="ECO:0000256" key="5">
    <source>
        <dbReference type="ARBA" id="ARBA00023136"/>
    </source>
</evidence>